<keyword evidence="1" id="KW-1133">Transmembrane helix</keyword>
<keyword evidence="3" id="KW-0808">Transferase</keyword>
<accession>A0A3R9N142</accession>
<dbReference type="Proteomes" id="UP000280066">
    <property type="component" value="Unassembled WGS sequence"/>
</dbReference>
<dbReference type="GO" id="GO:0016740">
    <property type="term" value="F:transferase activity"/>
    <property type="evidence" value="ECO:0007669"/>
    <property type="project" value="UniProtKB-KW"/>
</dbReference>
<dbReference type="InterPro" id="IPR001173">
    <property type="entry name" value="Glyco_trans_2-like"/>
</dbReference>
<proteinExistence type="predicted"/>
<keyword evidence="4" id="KW-1185">Reference proteome</keyword>
<organism evidence="3 4">
    <name type="scientific">Hymenobacter metallilatus</name>
    <dbReference type="NCBI Taxonomy" id="2493666"/>
    <lineage>
        <taxon>Bacteria</taxon>
        <taxon>Pseudomonadati</taxon>
        <taxon>Bacteroidota</taxon>
        <taxon>Cytophagia</taxon>
        <taxon>Cytophagales</taxon>
        <taxon>Hymenobacteraceae</taxon>
        <taxon>Hymenobacter</taxon>
    </lineage>
</organism>
<keyword evidence="1" id="KW-0472">Membrane</keyword>
<protein>
    <submittedName>
        <fullName evidence="3">Glycosyltransferase</fullName>
    </submittedName>
</protein>
<comment type="caution">
    <text evidence="3">The sequence shown here is derived from an EMBL/GenBank/DDBJ whole genome shotgun (WGS) entry which is preliminary data.</text>
</comment>
<feature type="transmembrane region" description="Helical" evidence="1">
    <location>
        <begin position="227"/>
        <end position="243"/>
    </location>
</feature>
<dbReference type="Gene3D" id="3.90.550.10">
    <property type="entry name" value="Spore Coat Polysaccharide Biosynthesis Protein SpsA, Chain A"/>
    <property type="match status" value="1"/>
</dbReference>
<evidence type="ECO:0000313" key="3">
    <source>
        <dbReference type="EMBL" id="RSK36035.1"/>
    </source>
</evidence>
<dbReference type="PANTHER" id="PTHR48090:SF8">
    <property type="entry name" value="GLYCOSYLTRANSFERASE CSBB-RELATED"/>
    <property type="match status" value="1"/>
</dbReference>
<feature type="transmembrane region" description="Helical" evidence="1">
    <location>
        <begin position="316"/>
        <end position="337"/>
    </location>
</feature>
<dbReference type="PANTHER" id="PTHR48090">
    <property type="entry name" value="UNDECAPRENYL-PHOSPHATE 4-DEOXY-4-FORMAMIDO-L-ARABINOSE TRANSFERASE-RELATED"/>
    <property type="match status" value="1"/>
</dbReference>
<evidence type="ECO:0000313" key="4">
    <source>
        <dbReference type="Proteomes" id="UP000280066"/>
    </source>
</evidence>
<dbReference type="AlphaFoldDB" id="A0A3R9N142"/>
<feature type="transmembrane region" description="Helical" evidence="1">
    <location>
        <begin position="263"/>
        <end position="296"/>
    </location>
</feature>
<evidence type="ECO:0000256" key="1">
    <source>
        <dbReference type="SAM" id="Phobius"/>
    </source>
</evidence>
<dbReference type="SUPFAM" id="SSF53448">
    <property type="entry name" value="Nucleotide-diphospho-sugar transferases"/>
    <property type="match status" value="1"/>
</dbReference>
<evidence type="ECO:0000259" key="2">
    <source>
        <dbReference type="Pfam" id="PF00535"/>
    </source>
</evidence>
<keyword evidence="1" id="KW-0812">Transmembrane</keyword>
<dbReference type="InterPro" id="IPR029044">
    <property type="entry name" value="Nucleotide-diphossugar_trans"/>
</dbReference>
<dbReference type="OrthoDB" id="9807778at2"/>
<reference evidence="3 4" key="1">
    <citation type="submission" date="2018-12" db="EMBL/GenBank/DDBJ databases">
        <authorList>
            <person name="Feng G."/>
            <person name="Zhu H."/>
        </authorList>
    </citation>
    <scope>NUCLEOTIDE SEQUENCE [LARGE SCALE GENOMIC DNA]</scope>
    <source>
        <strain evidence="3 4">9PBR-2</strain>
    </source>
</reference>
<dbReference type="GO" id="GO:0005886">
    <property type="term" value="C:plasma membrane"/>
    <property type="evidence" value="ECO:0007669"/>
    <property type="project" value="TreeGrafter"/>
</dbReference>
<dbReference type="InterPro" id="IPR050256">
    <property type="entry name" value="Glycosyltransferase_2"/>
</dbReference>
<dbReference type="Pfam" id="PF00535">
    <property type="entry name" value="Glycos_transf_2"/>
    <property type="match status" value="1"/>
</dbReference>
<sequence length="363" mass="40441">MDLSGCGKSTLLLRKPLTLPRQVRFDSASLRAGPVCGAVSTSAVSRLMPKLSVIVPCYYNELNIPITGPELIANEQNFPPEVTFEYVLVDDGSRDGTWAALQTFQQAHPERVTLVKLAGNVGSYNAIVAGMAAATGECMAVITADLQDPPELLVQMYTYWQQGLKLVLANRADREEGFGQQLVANTFHWLMRRIALPGIPSGGFDMVFFDRQLRDEVVRMQERNGNVFYLLVWLGYPYVSIPYRRRRRQVGQSRWTLSKKVKLFVDSLLSFSFFPVRAISVLGLLLGGIATLYGVFLLILRLSGAPEPEGWTTLMLVVLFVSAFQMIALGVIGEYVWRGLDAARRRPMYVVEEQRPAVVRGGS</sequence>
<gene>
    <name evidence="3" type="ORF">EI290_03850</name>
</gene>
<dbReference type="CDD" id="cd04187">
    <property type="entry name" value="DPM1_like_bac"/>
    <property type="match status" value="1"/>
</dbReference>
<name>A0A3R9N142_9BACT</name>
<dbReference type="EMBL" id="RWIS01000002">
    <property type="protein sequence ID" value="RSK36035.1"/>
    <property type="molecule type" value="Genomic_DNA"/>
</dbReference>
<feature type="domain" description="Glycosyltransferase 2-like" evidence="2">
    <location>
        <begin position="52"/>
        <end position="187"/>
    </location>
</feature>